<feature type="compositionally biased region" description="Basic and acidic residues" evidence="1">
    <location>
        <begin position="14"/>
        <end position="25"/>
    </location>
</feature>
<evidence type="ECO:0000313" key="4">
    <source>
        <dbReference type="Proteomes" id="UP000250369"/>
    </source>
</evidence>
<dbReference type="Proteomes" id="UP000250369">
    <property type="component" value="Unassembled WGS sequence"/>
</dbReference>
<accession>A0A329ML11</accession>
<dbReference type="EMBL" id="QMFB01000016">
    <property type="protein sequence ID" value="RAV18557.1"/>
    <property type="molecule type" value="Genomic_DNA"/>
</dbReference>
<evidence type="ECO:0000313" key="3">
    <source>
        <dbReference type="EMBL" id="RAV18557.1"/>
    </source>
</evidence>
<proteinExistence type="predicted"/>
<dbReference type="RefSeq" id="WP_113033746.1">
    <property type="nucleotide sequence ID" value="NZ_QMFB01000016.1"/>
</dbReference>
<dbReference type="OrthoDB" id="2622545at2"/>
<comment type="caution">
    <text evidence="3">The sequence shown here is derived from an EMBL/GenBank/DDBJ whole genome shotgun (WGS) entry which is preliminary data.</text>
</comment>
<evidence type="ECO:0000256" key="2">
    <source>
        <dbReference type="SAM" id="Phobius"/>
    </source>
</evidence>
<sequence length="74" mass="8541">MRRTDKPIAAAAGDNKDEREEERPLPPRSASHPTEKVKWTKMFYRTLITLFMLLIASLISWFLWGDPGKAVIKL</sequence>
<feature type="region of interest" description="Disordered" evidence="1">
    <location>
        <begin position="1"/>
        <end position="34"/>
    </location>
</feature>
<keyword evidence="4" id="KW-1185">Reference proteome</keyword>
<reference evidence="3 4" key="1">
    <citation type="journal article" date="2009" name="Int. J. Syst. Evol. Microbiol.">
        <title>Paenibacillus contaminans sp. nov., isolated from a contaminated laboratory plate.</title>
        <authorList>
            <person name="Chou J.H."/>
            <person name="Lee J.H."/>
            <person name="Lin M.C."/>
            <person name="Chang P.S."/>
            <person name="Arun A.B."/>
            <person name="Young C.C."/>
            <person name="Chen W.M."/>
        </authorList>
    </citation>
    <scope>NUCLEOTIDE SEQUENCE [LARGE SCALE GENOMIC DNA]</scope>
    <source>
        <strain evidence="3 4">CKOBP-6</strain>
    </source>
</reference>
<dbReference type="AlphaFoldDB" id="A0A329ML11"/>
<protein>
    <submittedName>
        <fullName evidence="3">Uncharacterized protein</fullName>
    </submittedName>
</protein>
<keyword evidence="2" id="KW-0812">Transmembrane</keyword>
<name>A0A329ML11_9BACL</name>
<gene>
    <name evidence="3" type="ORF">DQG23_24970</name>
</gene>
<keyword evidence="2" id="KW-0472">Membrane</keyword>
<organism evidence="3 4">
    <name type="scientific">Paenibacillus contaminans</name>
    <dbReference type="NCBI Taxonomy" id="450362"/>
    <lineage>
        <taxon>Bacteria</taxon>
        <taxon>Bacillati</taxon>
        <taxon>Bacillota</taxon>
        <taxon>Bacilli</taxon>
        <taxon>Bacillales</taxon>
        <taxon>Paenibacillaceae</taxon>
        <taxon>Paenibacillus</taxon>
    </lineage>
</organism>
<keyword evidence="2" id="KW-1133">Transmembrane helix</keyword>
<evidence type="ECO:0000256" key="1">
    <source>
        <dbReference type="SAM" id="MobiDB-lite"/>
    </source>
</evidence>
<feature type="transmembrane region" description="Helical" evidence="2">
    <location>
        <begin position="42"/>
        <end position="64"/>
    </location>
</feature>